<dbReference type="EMBL" id="LGTW01000002">
    <property type="protein sequence ID" value="KWX25321.1"/>
    <property type="molecule type" value="Genomic_DNA"/>
</dbReference>
<dbReference type="Gene3D" id="3.40.190.10">
    <property type="entry name" value="Periplasmic binding protein-like II"/>
    <property type="match status" value="2"/>
</dbReference>
<dbReference type="RefSeq" id="WP_067843918.1">
    <property type="nucleotide sequence ID" value="NZ_LGTW01000002.1"/>
</dbReference>
<protein>
    <submittedName>
        <fullName evidence="2">Sugar ABC transporter substrate-binding protein</fullName>
    </submittedName>
</protein>
<feature type="chain" id="PRO_5007453594" evidence="1">
    <location>
        <begin position="26"/>
        <end position="447"/>
    </location>
</feature>
<dbReference type="AlphaFoldDB" id="A0A132PSI7"/>
<evidence type="ECO:0000313" key="3">
    <source>
        <dbReference type="Proteomes" id="UP000070612"/>
    </source>
</evidence>
<name>A0A132PSI7_9MYCO</name>
<proteinExistence type="predicted"/>
<keyword evidence="1" id="KW-0732">Signal</keyword>
<reference evidence="2 3" key="1">
    <citation type="submission" date="2015-07" db="EMBL/GenBank/DDBJ databases">
        <title>A draft genome sequence of Mycobacterium wolinskyi.</title>
        <authorList>
            <person name="de Man T.J."/>
            <person name="Perry K.A."/>
            <person name="Coulliette A.D."/>
            <person name="Jensen B."/>
            <person name="Toney N.C."/>
            <person name="Limbago B.M."/>
            <person name="Noble-Wang J."/>
        </authorList>
    </citation>
    <scope>NUCLEOTIDE SEQUENCE [LARGE SCALE GENOMIC DNA]</scope>
    <source>
        <strain evidence="2 3">CDC_01</strain>
    </source>
</reference>
<dbReference type="Proteomes" id="UP000070612">
    <property type="component" value="Unassembled WGS sequence"/>
</dbReference>
<comment type="caution">
    <text evidence="2">The sequence shown here is derived from an EMBL/GenBank/DDBJ whole genome shotgun (WGS) entry which is preliminary data.</text>
</comment>
<gene>
    <name evidence="2" type="ORF">AFM11_03270</name>
</gene>
<sequence>MNRLKRLAACVAAAGLLATAGCAGAGTLGATDQTVTIAMVSNSQMTDARELSAKFEEANPDIKLRFITLSENQARAKITASTAMGGGEFDVVMISNYETPQWAQNGWLVNLSDYARQTPGYDEDDFIPSLKDSLSYEGNMYSVPFYGESSFLMYRKDLFEQAGIEMPRNPTWQQVADAAAKLDSPDMVGICLRGKPGWGEVLAPLDTVINTFGGRWYDDQWNAQLTSPEVVKAVEFYTNLVREHGEPNAPAAGFGECATQFAQGLAAMWYDATSAVSVLEDPQESNVVGKVGYAMAPTVEKPNSGWLYTWSLGIPVSSDKKDAAWKFISWMTDKNYIKLVGEELGWARVPPGSRLSTYEIPEYKEVSQAFGQVTLDSINGADPLKPTVEPVPYTGVQFLAIPEFQDLGTRVSQQINAAIAGQKSVREALEQSQQYAEVVGRSYQEKS</sequence>
<dbReference type="PATRIC" id="fig|59750.3.peg.2529"/>
<organism evidence="2 3">
    <name type="scientific">Mycolicibacterium wolinskyi</name>
    <dbReference type="NCBI Taxonomy" id="59750"/>
    <lineage>
        <taxon>Bacteria</taxon>
        <taxon>Bacillati</taxon>
        <taxon>Actinomycetota</taxon>
        <taxon>Actinomycetes</taxon>
        <taxon>Mycobacteriales</taxon>
        <taxon>Mycobacteriaceae</taxon>
        <taxon>Mycolicibacterium</taxon>
    </lineage>
</organism>
<dbReference type="InterPro" id="IPR006059">
    <property type="entry name" value="SBP"/>
</dbReference>
<dbReference type="PANTHER" id="PTHR43649">
    <property type="entry name" value="ARABINOSE-BINDING PROTEIN-RELATED"/>
    <property type="match status" value="1"/>
</dbReference>
<evidence type="ECO:0000313" key="2">
    <source>
        <dbReference type="EMBL" id="KWX25321.1"/>
    </source>
</evidence>
<dbReference type="SUPFAM" id="SSF53850">
    <property type="entry name" value="Periplasmic binding protein-like II"/>
    <property type="match status" value="1"/>
</dbReference>
<dbReference type="InterPro" id="IPR050490">
    <property type="entry name" value="Bact_solute-bd_prot1"/>
</dbReference>
<accession>A0A132PSI7</accession>
<dbReference type="PROSITE" id="PS51257">
    <property type="entry name" value="PROKAR_LIPOPROTEIN"/>
    <property type="match status" value="1"/>
</dbReference>
<dbReference type="PANTHER" id="PTHR43649:SF12">
    <property type="entry name" value="DIACETYLCHITOBIOSE BINDING PROTEIN DASA"/>
    <property type="match status" value="1"/>
</dbReference>
<evidence type="ECO:0000256" key="1">
    <source>
        <dbReference type="SAM" id="SignalP"/>
    </source>
</evidence>
<dbReference type="Pfam" id="PF01547">
    <property type="entry name" value="SBP_bac_1"/>
    <property type="match status" value="1"/>
</dbReference>
<dbReference type="CDD" id="cd13585">
    <property type="entry name" value="PBP2_TMBP_like"/>
    <property type="match status" value="1"/>
</dbReference>
<keyword evidence="3" id="KW-1185">Reference proteome</keyword>
<dbReference type="STRING" id="59750.AWC31_21815"/>
<feature type="signal peptide" evidence="1">
    <location>
        <begin position="1"/>
        <end position="25"/>
    </location>
</feature>